<keyword evidence="2 6" id="KW-0812">Transmembrane</keyword>
<sequence length="443" mass="49361">MKAIKEYFTKSTGRKAKSISGFSSEFKYSGVEFEEESVILGAPEMVLKNIYNEYEDKIEEYSNQGYRVLVFGKYEGIPNGKELTGKVIPYCLIILSNPIRENTPETFKYFYEQGVDIKVISGDNPITVSKIAKQAKIENADDYIDCSRLSDDKAIENAANEYTVFGRVTPEQKRKLIRALKKQGKTVAMTGDGVNDILALKEADCSIAMASGSEAAVQASQLVLLESDFSKMPNIVKEGRRVVNNLERSGSLFLVKNIFSILTAILAISFRMRYPLTPSQISLISMFTIGIPAFLLSQIPNTDIIKGNFAKNIILKALPGGLTDTIIVAIMVTVGIYFDASVSDTSTASTILLAIVGLMVLYNISKPMNNYKFAIWIACTLGLILSMIFFKDLFALTKSMAIQAVLLCINFSIMTEPILRYITKMINWINLLLERHSKERFNN</sequence>
<dbReference type="Gene3D" id="3.40.50.1000">
    <property type="entry name" value="HAD superfamily/HAD-like"/>
    <property type="match status" value="1"/>
</dbReference>
<feature type="transmembrane region" description="Helical" evidence="6">
    <location>
        <begin position="346"/>
        <end position="364"/>
    </location>
</feature>
<gene>
    <name evidence="7" type="ORF">SAMN02745941_01516</name>
</gene>
<keyword evidence="5 6" id="KW-0472">Membrane</keyword>
<evidence type="ECO:0000256" key="4">
    <source>
        <dbReference type="ARBA" id="ARBA00022989"/>
    </source>
</evidence>
<evidence type="ECO:0000256" key="3">
    <source>
        <dbReference type="ARBA" id="ARBA00022842"/>
    </source>
</evidence>
<dbReference type="GO" id="GO:0005886">
    <property type="term" value="C:plasma membrane"/>
    <property type="evidence" value="ECO:0007669"/>
    <property type="project" value="TreeGrafter"/>
</dbReference>
<feature type="transmembrane region" description="Helical" evidence="6">
    <location>
        <begin position="276"/>
        <end position="296"/>
    </location>
</feature>
<dbReference type="InterPro" id="IPR023214">
    <property type="entry name" value="HAD_sf"/>
</dbReference>
<protein>
    <submittedName>
        <fullName evidence="7">ATPase, P-type (Transporting), HAD superfamily, subfamily IC</fullName>
    </submittedName>
</protein>
<dbReference type="InterPro" id="IPR023299">
    <property type="entry name" value="ATPase_P-typ_cyto_dom_N"/>
</dbReference>
<dbReference type="EMBL" id="FQXU01000005">
    <property type="protein sequence ID" value="SHI00918.1"/>
    <property type="molecule type" value="Genomic_DNA"/>
</dbReference>
<dbReference type="GO" id="GO:0005524">
    <property type="term" value="F:ATP binding"/>
    <property type="evidence" value="ECO:0007669"/>
    <property type="project" value="InterPro"/>
</dbReference>
<evidence type="ECO:0000256" key="2">
    <source>
        <dbReference type="ARBA" id="ARBA00022692"/>
    </source>
</evidence>
<dbReference type="InterPro" id="IPR036412">
    <property type="entry name" value="HAD-like_sf"/>
</dbReference>
<dbReference type="GO" id="GO:0005388">
    <property type="term" value="F:P-type calcium transporter activity"/>
    <property type="evidence" value="ECO:0007669"/>
    <property type="project" value="TreeGrafter"/>
</dbReference>
<dbReference type="Proteomes" id="UP000184241">
    <property type="component" value="Unassembled WGS sequence"/>
</dbReference>
<dbReference type="Gene3D" id="1.20.1110.10">
    <property type="entry name" value="Calcium-transporting ATPase, transmembrane domain"/>
    <property type="match status" value="1"/>
</dbReference>
<dbReference type="SUPFAM" id="SSF81660">
    <property type="entry name" value="Metal cation-transporting ATPase, ATP-binding domain N"/>
    <property type="match status" value="1"/>
</dbReference>
<feature type="transmembrane region" description="Helical" evidence="6">
    <location>
        <begin position="317"/>
        <end position="340"/>
    </location>
</feature>
<dbReference type="PANTHER" id="PTHR24093:SF508">
    <property type="entry name" value="CALCIUM-TRANSPORTING ATPASE CTPE"/>
    <property type="match status" value="1"/>
</dbReference>
<feature type="transmembrane region" description="Helical" evidence="6">
    <location>
        <begin position="250"/>
        <end position="270"/>
    </location>
</feature>
<feature type="transmembrane region" description="Helical" evidence="6">
    <location>
        <begin position="402"/>
        <end position="422"/>
    </location>
</feature>
<dbReference type="NCBIfam" id="TIGR01494">
    <property type="entry name" value="ATPase_P-type"/>
    <property type="match status" value="1"/>
</dbReference>
<dbReference type="AlphaFoldDB" id="A0A1M5XMY9"/>
<keyword evidence="4 6" id="KW-1133">Transmembrane helix</keyword>
<comment type="subcellular location">
    <subcellularLocation>
        <location evidence="1">Membrane</location>
    </subcellularLocation>
</comment>
<dbReference type="Gene3D" id="3.40.1110.10">
    <property type="entry name" value="Calcium-transporting ATPase, cytoplasmic domain N"/>
    <property type="match status" value="1"/>
</dbReference>
<dbReference type="RefSeq" id="WP_242950103.1">
    <property type="nucleotide sequence ID" value="NZ_FQXU01000005.1"/>
</dbReference>
<evidence type="ECO:0000256" key="5">
    <source>
        <dbReference type="ARBA" id="ARBA00023136"/>
    </source>
</evidence>
<dbReference type="GO" id="GO:0016887">
    <property type="term" value="F:ATP hydrolysis activity"/>
    <property type="evidence" value="ECO:0007669"/>
    <property type="project" value="InterPro"/>
</dbReference>
<dbReference type="InterPro" id="IPR001757">
    <property type="entry name" value="P_typ_ATPase"/>
</dbReference>
<dbReference type="SUPFAM" id="SSF56784">
    <property type="entry name" value="HAD-like"/>
    <property type="match status" value="1"/>
</dbReference>
<organism evidence="7 8">
    <name type="scientific">Clostridium intestinale DSM 6191</name>
    <dbReference type="NCBI Taxonomy" id="1121320"/>
    <lineage>
        <taxon>Bacteria</taxon>
        <taxon>Bacillati</taxon>
        <taxon>Bacillota</taxon>
        <taxon>Clostridia</taxon>
        <taxon>Eubacteriales</taxon>
        <taxon>Clostridiaceae</taxon>
        <taxon>Clostridium</taxon>
    </lineage>
</organism>
<dbReference type="InterPro" id="IPR023298">
    <property type="entry name" value="ATPase_P-typ_TM_dom_sf"/>
</dbReference>
<accession>A0A1M5XMY9</accession>
<evidence type="ECO:0000256" key="6">
    <source>
        <dbReference type="SAM" id="Phobius"/>
    </source>
</evidence>
<evidence type="ECO:0000313" key="7">
    <source>
        <dbReference type="EMBL" id="SHI00918.1"/>
    </source>
</evidence>
<reference evidence="7 8" key="1">
    <citation type="submission" date="2016-11" db="EMBL/GenBank/DDBJ databases">
        <authorList>
            <person name="Jaros S."/>
            <person name="Januszkiewicz K."/>
            <person name="Wedrychowicz H."/>
        </authorList>
    </citation>
    <scope>NUCLEOTIDE SEQUENCE [LARGE SCALE GENOMIC DNA]</scope>
    <source>
        <strain evidence="7 8">DSM 6191</strain>
    </source>
</reference>
<keyword evidence="3" id="KW-0460">Magnesium</keyword>
<evidence type="ECO:0000256" key="1">
    <source>
        <dbReference type="ARBA" id="ARBA00004370"/>
    </source>
</evidence>
<dbReference type="PANTHER" id="PTHR24093">
    <property type="entry name" value="CATION TRANSPORTING ATPASE"/>
    <property type="match status" value="1"/>
</dbReference>
<dbReference type="Pfam" id="PF00702">
    <property type="entry name" value="Hydrolase"/>
    <property type="match status" value="1"/>
</dbReference>
<dbReference type="SUPFAM" id="SSF81665">
    <property type="entry name" value="Calcium ATPase, transmembrane domain M"/>
    <property type="match status" value="1"/>
</dbReference>
<feature type="transmembrane region" description="Helical" evidence="6">
    <location>
        <begin position="371"/>
        <end position="390"/>
    </location>
</feature>
<proteinExistence type="predicted"/>
<evidence type="ECO:0000313" key="8">
    <source>
        <dbReference type="Proteomes" id="UP000184241"/>
    </source>
</evidence>
<dbReference type="PRINTS" id="PR00120">
    <property type="entry name" value="HATPASE"/>
</dbReference>
<name>A0A1M5XMY9_9CLOT</name>